<feature type="chain" id="PRO_5023127421" description="Secreted protein" evidence="1">
    <location>
        <begin position="28"/>
        <end position="88"/>
    </location>
</feature>
<evidence type="ECO:0000313" key="3">
    <source>
        <dbReference type="Proteomes" id="UP000305067"/>
    </source>
</evidence>
<dbReference type="AlphaFoldDB" id="A0A5C3QVD3"/>
<dbReference type="EMBL" id="ML178817">
    <property type="protein sequence ID" value="TFL05358.1"/>
    <property type="molecule type" value="Genomic_DNA"/>
</dbReference>
<evidence type="ECO:0000256" key="1">
    <source>
        <dbReference type="SAM" id="SignalP"/>
    </source>
</evidence>
<name>A0A5C3QVD3_9AGAR</name>
<proteinExistence type="predicted"/>
<evidence type="ECO:0008006" key="4">
    <source>
        <dbReference type="Google" id="ProtNLM"/>
    </source>
</evidence>
<organism evidence="2 3">
    <name type="scientific">Pterulicium gracile</name>
    <dbReference type="NCBI Taxonomy" id="1884261"/>
    <lineage>
        <taxon>Eukaryota</taxon>
        <taxon>Fungi</taxon>
        <taxon>Dikarya</taxon>
        <taxon>Basidiomycota</taxon>
        <taxon>Agaricomycotina</taxon>
        <taxon>Agaricomycetes</taxon>
        <taxon>Agaricomycetidae</taxon>
        <taxon>Agaricales</taxon>
        <taxon>Pleurotineae</taxon>
        <taxon>Pterulaceae</taxon>
        <taxon>Pterulicium</taxon>
    </lineage>
</organism>
<reference evidence="2 3" key="1">
    <citation type="journal article" date="2019" name="Nat. Ecol. Evol.">
        <title>Megaphylogeny resolves global patterns of mushroom evolution.</title>
        <authorList>
            <person name="Varga T."/>
            <person name="Krizsan K."/>
            <person name="Foldi C."/>
            <person name="Dima B."/>
            <person name="Sanchez-Garcia M."/>
            <person name="Sanchez-Ramirez S."/>
            <person name="Szollosi G.J."/>
            <person name="Szarkandi J.G."/>
            <person name="Papp V."/>
            <person name="Albert L."/>
            <person name="Andreopoulos W."/>
            <person name="Angelini C."/>
            <person name="Antonin V."/>
            <person name="Barry K.W."/>
            <person name="Bougher N.L."/>
            <person name="Buchanan P."/>
            <person name="Buyck B."/>
            <person name="Bense V."/>
            <person name="Catcheside P."/>
            <person name="Chovatia M."/>
            <person name="Cooper J."/>
            <person name="Damon W."/>
            <person name="Desjardin D."/>
            <person name="Finy P."/>
            <person name="Geml J."/>
            <person name="Haridas S."/>
            <person name="Hughes K."/>
            <person name="Justo A."/>
            <person name="Karasinski D."/>
            <person name="Kautmanova I."/>
            <person name="Kiss B."/>
            <person name="Kocsube S."/>
            <person name="Kotiranta H."/>
            <person name="LaButti K.M."/>
            <person name="Lechner B.E."/>
            <person name="Liimatainen K."/>
            <person name="Lipzen A."/>
            <person name="Lukacs Z."/>
            <person name="Mihaltcheva S."/>
            <person name="Morgado L.N."/>
            <person name="Niskanen T."/>
            <person name="Noordeloos M.E."/>
            <person name="Ohm R.A."/>
            <person name="Ortiz-Santana B."/>
            <person name="Ovrebo C."/>
            <person name="Racz N."/>
            <person name="Riley R."/>
            <person name="Savchenko A."/>
            <person name="Shiryaev A."/>
            <person name="Soop K."/>
            <person name="Spirin V."/>
            <person name="Szebenyi C."/>
            <person name="Tomsovsky M."/>
            <person name="Tulloss R.E."/>
            <person name="Uehling J."/>
            <person name="Grigoriev I.V."/>
            <person name="Vagvolgyi C."/>
            <person name="Papp T."/>
            <person name="Martin F.M."/>
            <person name="Miettinen O."/>
            <person name="Hibbett D.S."/>
            <person name="Nagy L.G."/>
        </authorList>
    </citation>
    <scope>NUCLEOTIDE SEQUENCE [LARGE SCALE GENOMIC DNA]</scope>
    <source>
        <strain evidence="2 3">CBS 309.79</strain>
    </source>
</reference>
<gene>
    <name evidence="2" type="ORF">BDV98DRAFT_561907</name>
</gene>
<protein>
    <recommendedName>
        <fullName evidence="4">Secreted protein</fullName>
    </recommendedName>
</protein>
<keyword evidence="3" id="KW-1185">Reference proteome</keyword>
<sequence length="88" mass="10341">MNSSRRRWLWHVLASVTWCPWARKAYASKNLMKSQRAAWARRRRSAAGLFSDTAHATIRWKGGHTTVDYAKCVYQAEYNTMDMYSQHT</sequence>
<feature type="signal peptide" evidence="1">
    <location>
        <begin position="1"/>
        <end position="27"/>
    </location>
</feature>
<dbReference type="Proteomes" id="UP000305067">
    <property type="component" value="Unassembled WGS sequence"/>
</dbReference>
<accession>A0A5C3QVD3</accession>
<keyword evidence="1" id="KW-0732">Signal</keyword>
<evidence type="ECO:0000313" key="2">
    <source>
        <dbReference type="EMBL" id="TFL05358.1"/>
    </source>
</evidence>